<evidence type="ECO:0000256" key="10">
    <source>
        <dbReference type="ARBA" id="ARBA00023012"/>
    </source>
</evidence>
<proteinExistence type="predicted"/>
<evidence type="ECO:0000313" key="15">
    <source>
        <dbReference type="EMBL" id="HIY80204.1"/>
    </source>
</evidence>
<dbReference type="SUPFAM" id="SSF103190">
    <property type="entry name" value="Sensory domain-like"/>
    <property type="match status" value="1"/>
</dbReference>
<dbReference type="SUPFAM" id="SSF52172">
    <property type="entry name" value="CheY-like"/>
    <property type="match status" value="1"/>
</dbReference>
<evidence type="ECO:0000256" key="2">
    <source>
        <dbReference type="ARBA" id="ARBA00004651"/>
    </source>
</evidence>
<dbReference type="Gene3D" id="3.40.50.2300">
    <property type="match status" value="1"/>
</dbReference>
<dbReference type="InterPro" id="IPR004358">
    <property type="entry name" value="Sig_transdc_His_kin-like_C"/>
</dbReference>
<dbReference type="SUPFAM" id="SSF47384">
    <property type="entry name" value="Homodimeric domain of signal transducing histidine kinase"/>
    <property type="match status" value="1"/>
</dbReference>
<comment type="subcellular location">
    <subcellularLocation>
        <location evidence="2">Cell membrane</location>
        <topology evidence="2">Multi-pass membrane protein</topology>
    </subcellularLocation>
</comment>
<dbReference type="PANTHER" id="PTHR43047">
    <property type="entry name" value="TWO-COMPONENT HISTIDINE PROTEIN KINASE"/>
    <property type="match status" value="1"/>
</dbReference>
<gene>
    <name evidence="15" type="ORF">IAA42_07210</name>
</gene>
<evidence type="ECO:0000313" key="16">
    <source>
        <dbReference type="Proteomes" id="UP000824133"/>
    </source>
</evidence>
<evidence type="ECO:0000259" key="14">
    <source>
        <dbReference type="PROSITE" id="PS50110"/>
    </source>
</evidence>
<evidence type="ECO:0000256" key="6">
    <source>
        <dbReference type="ARBA" id="ARBA00022679"/>
    </source>
</evidence>
<evidence type="ECO:0000256" key="7">
    <source>
        <dbReference type="ARBA" id="ARBA00022692"/>
    </source>
</evidence>
<dbReference type="InterPro" id="IPR003661">
    <property type="entry name" value="HisK_dim/P_dom"/>
</dbReference>
<dbReference type="Gene3D" id="3.30.450.20">
    <property type="entry name" value="PAS domain"/>
    <property type="match status" value="1"/>
</dbReference>
<keyword evidence="12" id="KW-0472">Membrane</keyword>
<dbReference type="FunFam" id="3.30.565.10:FF:000006">
    <property type="entry name" value="Sensor histidine kinase WalK"/>
    <property type="match status" value="1"/>
</dbReference>
<evidence type="ECO:0000256" key="3">
    <source>
        <dbReference type="ARBA" id="ARBA00012438"/>
    </source>
</evidence>
<dbReference type="SMART" id="SM00387">
    <property type="entry name" value="HATPase_c"/>
    <property type="match status" value="1"/>
</dbReference>
<dbReference type="PANTHER" id="PTHR43047:SF64">
    <property type="entry name" value="HISTIDINE KINASE CONTAINING CHEY-HOMOLOGOUS RECEIVER DOMAIN AND PAS DOMAIN-RELATED"/>
    <property type="match status" value="1"/>
</dbReference>
<dbReference type="SMART" id="SM00448">
    <property type="entry name" value="REC"/>
    <property type="match status" value="1"/>
</dbReference>
<keyword evidence="6" id="KW-0808">Transferase</keyword>
<dbReference type="CDD" id="cd00082">
    <property type="entry name" value="HisKA"/>
    <property type="match status" value="1"/>
</dbReference>
<feature type="domain" description="Response regulatory" evidence="14">
    <location>
        <begin position="725"/>
        <end position="846"/>
    </location>
</feature>
<dbReference type="GO" id="GO:0000155">
    <property type="term" value="F:phosphorelay sensor kinase activity"/>
    <property type="evidence" value="ECO:0007669"/>
    <property type="project" value="InterPro"/>
</dbReference>
<dbReference type="GO" id="GO:0005886">
    <property type="term" value="C:plasma membrane"/>
    <property type="evidence" value="ECO:0007669"/>
    <property type="project" value="UniProtKB-SubCell"/>
</dbReference>
<evidence type="ECO:0000256" key="8">
    <source>
        <dbReference type="ARBA" id="ARBA00022777"/>
    </source>
</evidence>
<dbReference type="AlphaFoldDB" id="A0A9D2CHR7"/>
<evidence type="ECO:0000256" key="9">
    <source>
        <dbReference type="ARBA" id="ARBA00022989"/>
    </source>
</evidence>
<dbReference type="Pfam" id="PF02518">
    <property type="entry name" value="HATPase_c"/>
    <property type="match status" value="1"/>
</dbReference>
<dbReference type="PROSITE" id="PS50110">
    <property type="entry name" value="RESPONSE_REGULATORY"/>
    <property type="match status" value="1"/>
</dbReference>
<dbReference type="InterPro" id="IPR001789">
    <property type="entry name" value="Sig_transdc_resp-reg_receiver"/>
</dbReference>
<keyword evidence="8" id="KW-0418">Kinase</keyword>
<feature type="transmembrane region" description="Helical" evidence="12">
    <location>
        <begin position="20"/>
        <end position="39"/>
    </location>
</feature>
<dbReference type="CDD" id="cd17546">
    <property type="entry name" value="REC_hyHK_CKI1_RcsC-like"/>
    <property type="match status" value="1"/>
</dbReference>
<dbReference type="EMBL" id="DXCP01000054">
    <property type="protein sequence ID" value="HIY80204.1"/>
    <property type="molecule type" value="Genomic_DNA"/>
</dbReference>
<dbReference type="EC" id="2.7.13.3" evidence="3"/>
<keyword evidence="5 11" id="KW-0597">Phosphoprotein</keyword>
<dbReference type="PROSITE" id="PS50109">
    <property type="entry name" value="HIS_KIN"/>
    <property type="match status" value="1"/>
</dbReference>
<keyword evidence="7 12" id="KW-0812">Transmembrane</keyword>
<dbReference type="SMART" id="SM00388">
    <property type="entry name" value="HisKA"/>
    <property type="match status" value="1"/>
</dbReference>
<comment type="catalytic activity">
    <reaction evidence="1">
        <text>ATP + protein L-histidine = ADP + protein N-phospho-L-histidine.</text>
        <dbReference type="EC" id="2.7.13.3"/>
    </reaction>
</comment>
<evidence type="ECO:0000256" key="4">
    <source>
        <dbReference type="ARBA" id="ARBA00022475"/>
    </source>
</evidence>
<sequence length="855" mass="94072">MGHRSTRAGNVLAVLARMRLSIAVFVVFVVLAVAGGMVLRDTLLRNANASNTALSRYYASETDSNLVTYEALLDFGTTSIEQRIHNDNPWGSLEAWAEIYCQRIRSVLGDDSINVYGVIDGEVLNVSGIELGDDFRPESRTWYQTAMENRGTPVFTDVYQDVLTGRSVVTVAQACDNIDAVLAFDVYPESFELRFAATDLPAGVSYFLCDGAGVDLYHQTDLPEEDVPAYLAGLIARIEAGELEGHDAFVIDSHGERRAVDYSRLANGWYSIVTTPYSLILGDLTSVYVVFVGMGAAFLAALVAMAVRDWRRSKAMERTNETVRVLGNSYYAIYLVNYNAGTYEMIKGSDYVRERIPERGPYEALLRTASEVIEEATFQEFEESFSADNIRELVAGRVRDYGGDFLRKFGEKYRWVNVRVLYDESLSPEEVVLCFREVDAEKQRQLRERRYLEQALDTAQDSLEAKQAFFNNMSHDMRTPLNAIIGLTELARRDVGDAEKTGDYLRRIEQSGRQLLTLVSDILDISRMESGKVSFTSERMDLARTLEDAMATFEIQAREQGKTFTSDVRVPDPYVYGDPMRLSQVVNNLLSNALKYTNPGDSVSVTVRQEDRGDVGSYKIVVSDTGIGMSEDYLPHLFELYAREQRFGTSQTVGTGLGMPITKSLVTQMGGSIEVESQLDVGTTFTVTLPFSPAPAEDPAACAATPAVAAEMPEGGEAEVLRGARVLLAEDNEINMEISTELLSGAGVEVIQAWNGREALDAFAASEPGSVDAILLDMKMPEMDGCEAARAIRALDRADAREVPIVAVTANAFAEDVAATTAAGMDAHVSKPIDFTVLCHTLSGLVARRRGGDRA</sequence>
<reference evidence="15" key="1">
    <citation type="journal article" date="2021" name="PeerJ">
        <title>Extensive microbial diversity within the chicken gut microbiome revealed by metagenomics and culture.</title>
        <authorList>
            <person name="Gilroy R."/>
            <person name="Ravi A."/>
            <person name="Getino M."/>
            <person name="Pursley I."/>
            <person name="Horton D.L."/>
            <person name="Alikhan N.F."/>
            <person name="Baker D."/>
            <person name="Gharbi K."/>
            <person name="Hall N."/>
            <person name="Watson M."/>
            <person name="Adriaenssens E.M."/>
            <person name="Foster-Nyarko E."/>
            <person name="Jarju S."/>
            <person name="Secka A."/>
            <person name="Antonio M."/>
            <person name="Oren A."/>
            <person name="Chaudhuri R.R."/>
            <person name="La Ragione R."/>
            <person name="Hildebrand F."/>
            <person name="Pallen M.J."/>
        </authorList>
    </citation>
    <scope>NUCLEOTIDE SEQUENCE</scope>
    <source>
        <strain evidence="15">ChiHjej10B9-743</strain>
    </source>
</reference>
<dbReference type="InterPro" id="IPR005467">
    <property type="entry name" value="His_kinase_dom"/>
</dbReference>
<feature type="transmembrane region" description="Helical" evidence="12">
    <location>
        <begin position="287"/>
        <end position="307"/>
    </location>
</feature>
<evidence type="ECO:0000256" key="1">
    <source>
        <dbReference type="ARBA" id="ARBA00000085"/>
    </source>
</evidence>
<feature type="modified residue" description="4-aspartylphosphate" evidence="11">
    <location>
        <position position="777"/>
    </location>
</feature>
<evidence type="ECO:0000256" key="5">
    <source>
        <dbReference type="ARBA" id="ARBA00022553"/>
    </source>
</evidence>
<keyword evidence="10" id="KW-0902">Two-component regulatory system</keyword>
<dbReference type="Pfam" id="PF00072">
    <property type="entry name" value="Response_reg"/>
    <property type="match status" value="1"/>
</dbReference>
<dbReference type="InterPro" id="IPR003594">
    <property type="entry name" value="HATPase_dom"/>
</dbReference>
<dbReference type="InterPro" id="IPR029151">
    <property type="entry name" value="Sensor-like_sf"/>
</dbReference>
<dbReference type="PRINTS" id="PR00344">
    <property type="entry name" value="BCTRLSENSOR"/>
</dbReference>
<dbReference type="SUPFAM" id="SSF55874">
    <property type="entry name" value="ATPase domain of HSP90 chaperone/DNA topoisomerase II/histidine kinase"/>
    <property type="match status" value="1"/>
</dbReference>
<reference evidence="15" key="2">
    <citation type="submission" date="2021-04" db="EMBL/GenBank/DDBJ databases">
        <authorList>
            <person name="Gilroy R."/>
        </authorList>
    </citation>
    <scope>NUCLEOTIDE SEQUENCE</scope>
    <source>
        <strain evidence="15">ChiHjej10B9-743</strain>
    </source>
</reference>
<comment type="caution">
    <text evidence="15">The sequence shown here is derived from an EMBL/GenBank/DDBJ whole genome shotgun (WGS) entry which is preliminary data.</text>
</comment>
<dbReference type="Gene3D" id="3.30.565.10">
    <property type="entry name" value="Histidine kinase-like ATPase, C-terminal domain"/>
    <property type="match status" value="1"/>
</dbReference>
<dbReference type="InterPro" id="IPR036097">
    <property type="entry name" value="HisK_dim/P_sf"/>
</dbReference>
<keyword evidence="9 12" id="KW-1133">Transmembrane helix</keyword>
<dbReference type="InterPro" id="IPR036890">
    <property type="entry name" value="HATPase_C_sf"/>
</dbReference>
<evidence type="ECO:0000256" key="11">
    <source>
        <dbReference type="PROSITE-ProRule" id="PRU00169"/>
    </source>
</evidence>
<accession>A0A9D2CHR7</accession>
<feature type="domain" description="Histidine kinase" evidence="13">
    <location>
        <begin position="472"/>
        <end position="693"/>
    </location>
</feature>
<dbReference type="Gene3D" id="1.10.287.130">
    <property type="match status" value="1"/>
</dbReference>
<keyword evidence="4" id="KW-1003">Cell membrane</keyword>
<evidence type="ECO:0000256" key="12">
    <source>
        <dbReference type="SAM" id="Phobius"/>
    </source>
</evidence>
<organism evidence="15 16">
    <name type="scientific">Candidatus Olsenella excrementavium</name>
    <dbReference type="NCBI Taxonomy" id="2838709"/>
    <lineage>
        <taxon>Bacteria</taxon>
        <taxon>Bacillati</taxon>
        <taxon>Actinomycetota</taxon>
        <taxon>Coriobacteriia</taxon>
        <taxon>Coriobacteriales</taxon>
        <taxon>Atopobiaceae</taxon>
        <taxon>Olsenella</taxon>
    </lineage>
</organism>
<dbReference type="Proteomes" id="UP000824133">
    <property type="component" value="Unassembled WGS sequence"/>
</dbReference>
<evidence type="ECO:0000259" key="13">
    <source>
        <dbReference type="PROSITE" id="PS50109"/>
    </source>
</evidence>
<protein>
    <recommendedName>
        <fullName evidence="3">histidine kinase</fullName>
        <ecNumber evidence="3">2.7.13.3</ecNumber>
    </recommendedName>
</protein>
<dbReference type="Pfam" id="PF00512">
    <property type="entry name" value="HisKA"/>
    <property type="match status" value="1"/>
</dbReference>
<dbReference type="InterPro" id="IPR011006">
    <property type="entry name" value="CheY-like_superfamily"/>
</dbReference>
<name>A0A9D2CHR7_9ACTN</name>